<dbReference type="RefSeq" id="WP_344830448.1">
    <property type="nucleotide sequence ID" value="NZ_BAAAUV010000009.1"/>
</dbReference>
<sequence length="1063" mass="112448">MIGTVVLLASAVPAFPAQAANTVTVFYRTAWTAPNVHYGIGGTWTAVPGVPMNAACAGWFSRTIDLGTATTWQATFTNGSGTWDNNNGADYTLGTGTVTVSGGVIGSGSPCAPDTTAPTAPTGLAATVTGTTVKLTWTAAADNVGVTGYEITRTGPDGTVKLAATAVSFSDTGLSPETAYTYSVTAKDAAGNVSAPSGTVTKTTGTTARASVYYFTATRGWSTTNLHYQPSGGSWTAVPGVTMDAACTGWVRKDVDLGAATGLKAAFNNGSGTWDNNGGGDYALGLGRTTVKDGVVTADAADPCYVPPADTRAPTVPAGLTATADGTSITLTWGPSTDNVAVTGYTITGSPASGGSTVYQATGTSFTVSSLAAQTTYTFTVQARDAAGNTSAAGPTASAKTGDAPPPPAGGTMLGGDPRKDAIYFAMTARFMDGDASNNRGGSQYVRSGDAAAADPMFRGDFKGLVDRLDYIKGLGFSAIWITPVVLNRSDYDFHGYHGWDFYRVDPRLESPGASYQDLINAAHAKGVKIYQDVVYNHSSRWGAKGLFVPKVWGAKDGQWDWMYATKQPGKAYDPLQEAQGDDPSLTAAQNALAKGRPYNGDLWETAEPAGNTCRNWGTATQYKSPEGFTIHNCQWPSPTSGMFPASLYHQCWIGNWEGEDSRSCWLHDDLADFNTENKAVQDYLIGAYNSYIDMGVDGFRVDTAVHVPRVTWNRRFLPALQARLTEKYGARKAQDFYVFGEVGAFVNDKWNRGSVNHSAQFFTWKERKTYTDDDVQAALDQFAYENGQGTGNQPTSANAFLNGNSYHAPDHTNFSGMNIIDMRMHMNFGDAQNAFNNGQDSDDSTNDATYNAVYVDSHDFGPNKSSTRYSGGTDAWAENMALMWTFRGIPTLYYGSEIEFQAGKQIDCGGTCPLSTTGRAYYGDKLAGTVTASDFGVVSASSGTVATTLNSPLVKHLQRLNRIRRAIPALQMGQYSREGVSGSMAFKRRYTEGSVDSFALVTITGGATYSGIPNGTYRDAVTGDVSAVTNGTLTVAAPGKGNLRVYVLDGPGRIGAAGPYLK</sequence>
<evidence type="ECO:0000256" key="4">
    <source>
        <dbReference type="ARBA" id="ARBA00023295"/>
    </source>
</evidence>
<feature type="domain" description="Fibronectin type-III" evidence="8">
    <location>
        <begin position="313"/>
        <end position="404"/>
    </location>
</feature>
<dbReference type="Gene3D" id="2.60.40.10">
    <property type="entry name" value="Immunoglobulins"/>
    <property type="match status" value="4"/>
</dbReference>
<organism evidence="9 10">
    <name type="scientific">Actinocorallia longicatena</name>
    <dbReference type="NCBI Taxonomy" id="111803"/>
    <lineage>
        <taxon>Bacteria</taxon>
        <taxon>Bacillati</taxon>
        <taxon>Actinomycetota</taxon>
        <taxon>Actinomycetes</taxon>
        <taxon>Streptosporangiales</taxon>
        <taxon>Thermomonosporaceae</taxon>
        <taxon>Actinocorallia</taxon>
    </lineage>
</organism>
<dbReference type="PANTHER" id="PTHR10357">
    <property type="entry name" value="ALPHA-AMYLASE FAMILY MEMBER"/>
    <property type="match status" value="1"/>
</dbReference>
<dbReference type="Pfam" id="PF00041">
    <property type="entry name" value="fn3"/>
    <property type="match status" value="2"/>
</dbReference>
<keyword evidence="2" id="KW-0479">Metal-binding</keyword>
<evidence type="ECO:0000256" key="7">
    <source>
        <dbReference type="SAM" id="SignalP"/>
    </source>
</evidence>
<reference evidence="10" key="1">
    <citation type="journal article" date="2019" name="Int. J. Syst. Evol. Microbiol.">
        <title>The Global Catalogue of Microorganisms (GCM) 10K type strain sequencing project: providing services to taxonomists for standard genome sequencing and annotation.</title>
        <authorList>
            <consortium name="The Broad Institute Genomics Platform"/>
            <consortium name="The Broad Institute Genome Sequencing Center for Infectious Disease"/>
            <person name="Wu L."/>
            <person name="Ma J."/>
        </authorList>
    </citation>
    <scope>NUCLEOTIDE SEQUENCE [LARGE SCALE GENOMIC DNA]</scope>
    <source>
        <strain evidence="10">JCM 9377</strain>
    </source>
</reference>
<evidence type="ECO:0000256" key="6">
    <source>
        <dbReference type="SAM" id="MobiDB-lite"/>
    </source>
</evidence>
<dbReference type="InterPro" id="IPR017853">
    <property type="entry name" value="GH"/>
</dbReference>
<evidence type="ECO:0000256" key="5">
    <source>
        <dbReference type="ARBA" id="ARBA00023326"/>
    </source>
</evidence>
<gene>
    <name evidence="9" type="ORF">GCM10010468_40340</name>
</gene>
<keyword evidence="10" id="KW-1185">Reference proteome</keyword>
<evidence type="ECO:0000313" key="9">
    <source>
        <dbReference type="EMBL" id="GAA3217518.1"/>
    </source>
</evidence>
<evidence type="ECO:0000256" key="3">
    <source>
        <dbReference type="ARBA" id="ARBA00022729"/>
    </source>
</evidence>
<keyword evidence="4" id="KW-0378">Hydrolase</keyword>
<dbReference type="Pfam" id="PF03423">
    <property type="entry name" value="CBM_25"/>
    <property type="match status" value="2"/>
</dbReference>
<dbReference type="InterPro" id="IPR006047">
    <property type="entry name" value="GH13_cat_dom"/>
</dbReference>
<dbReference type="SUPFAM" id="SSF49265">
    <property type="entry name" value="Fibronectin type III"/>
    <property type="match status" value="1"/>
</dbReference>
<keyword evidence="3 7" id="KW-0732">Signal</keyword>
<dbReference type="EMBL" id="BAAAUV010000009">
    <property type="protein sequence ID" value="GAA3217518.1"/>
    <property type="molecule type" value="Genomic_DNA"/>
</dbReference>
<protein>
    <submittedName>
        <fullName evidence="9">Carbohydrate binding domain-containing protein</fullName>
    </submittedName>
</protein>
<dbReference type="Gene3D" id="3.20.20.80">
    <property type="entry name" value="Glycosidases"/>
    <property type="match status" value="3"/>
</dbReference>
<evidence type="ECO:0000259" key="8">
    <source>
        <dbReference type="PROSITE" id="PS50853"/>
    </source>
</evidence>
<keyword evidence="5" id="KW-0624">Polysaccharide degradation</keyword>
<dbReference type="SUPFAM" id="SSF51445">
    <property type="entry name" value="(Trans)glycosidases"/>
    <property type="match status" value="1"/>
</dbReference>
<dbReference type="PANTHER" id="PTHR10357:SF215">
    <property type="entry name" value="ALPHA-AMYLASE 1"/>
    <property type="match status" value="1"/>
</dbReference>
<keyword evidence="5" id="KW-0119">Carbohydrate metabolism</keyword>
<accession>A0ABP6QF31</accession>
<dbReference type="InterPro" id="IPR036116">
    <property type="entry name" value="FN3_sf"/>
</dbReference>
<dbReference type="CDD" id="cd00063">
    <property type="entry name" value="FN3"/>
    <property type="match status" value="2"/>
</dbReference>
<feature type="chain" id="PRO_5046806549" evidence="7">
    <location>
        <begin position="20"/>
        <end position="1063"/>
    </location>
</feature>
<evidence type="ECO:0000256" key="2">
    <source>
        <dbReference type="ARBA" id="ARBA00022723"/>
    </source>
</evidence>
<comment type="caution">
    <text evidence="9">The sequence shown here is derived from an EMBL/GenBank/DDBJ whole genome shotgun (WGS) entry which is preliminary data.</text>
</comment>
<comment type="cofactor">
    <cofactor evidence="1">
        <name>Ca(2+)</name>
        <dbReference type="ChEBI" id="CHEBI:29108"/>
    </cofactor>
</comment>
<evidence type="ECO:0000313" key="10">
    <source>
        <dbReference type="Proteomes" id="UP001501237"/>
    </source>
</evidence>
<feature type="region of interest" description="Disordered" evidence="6">
    <location>
        <begin position="389"/>
        <end position="415"/>
    </location>
</feature>
<name>A0ABP6QF31_9ACTN</name>
<dbReference type="SMART" id="SM01066">
    <property type="entry name" value="CBM_25"/>
    <property type="match status" value="2"/>
</dbReference>
<dbReference type="InterPro" id="IPR005085">
    <property type="entry name" value="CBM25"/>
</dbReference>
<dbReference type="Pfam" id="PF00128">
    <property type="entry name" value="Alpha-amylase"/>
    <property type="match status" value="1"/>
</dbReference>
<feature type="signal peptide" evidence="7">
    <location>
        <begin position="1"/>
        <end position="19"/>
    </location>
</feature>
<dbReference type="PROSITE" id="PS50853">
    <property type="entry name" value="FN3"/>
    <property type="match status" value="2"/>
</dbReference>
<dbReference type="InterPro" id="IPR013783">
    <property type="entry name" value="Ig-like_fold"/>
</dbReference>
<dbReference type="SMART" id="SM00060">
    <property type="entry name" value="FN3"/>
    <property type="match status" value="2"/>
</dbReference>
<evidence type="ECO:0000256" key="1">
    <source>
        <dbReference type="ARBA" id="ARBA00001913"/>
    </source>
</evidence>
<dbReference type="InterPro" id="IPR003961">
    <property type="entry name" value="FN3_dom"/>
</dbReference>
<proteinExistence type="predicted"/>
<feature type="domain" description="Fibronectin type-III" evidence="8">
    <location>
        <begin position="117"/>
        <end position="207"/>
    </location>
</feature>
<dbReference type="Proteomes" id="UP001501237">
    <property type="component" value="Unassembled WGS sequence"/>
</dbReference>
<keyword evidence="4" id="KW-0326">Glycosidase</keyword>
<dbReference type="SMART" id="SM00642">
    <property type="entry name" value="Aamy"/>
    <property type="match status" value="1"/>
</dbReference>